<keyword evidence="2" id="KW-1185">Reference proteome</keyword>
<dbReference type="SUPFAM" id="SSF53187">
    <property type="entry name" value="Zn-dependent exopeptidases"/>
    <property type="match status" value="1"/>
</dbReference>
<dbReference type="InterPro" id="IPR050072">
    <property type="entry name" value="Peptidase_M20A"/>
</dbReference>
<accession>A0A9C7LAA9</accession>
<sequence>MEPVPMSLVKELLVMNQLKWGTPAALRELLCEVVSWKSMTLTEGERLFPSKVQGKLQELTYFQENSSHLGLHDADLGRRFLTALYQHPKAEKTIVLISHFDVVNTEEYGDLEEFAFQPEILTKLLHGKKNELPEDARRDLESGDYLFGRGTMDMKMGLVMHMGLIEKASVEQWPINLLLLTVPDEEVNSAGMRAAVSKLVEMKEKHDLHYTLFLNGEPVFTQQPGDTQYYVYSGSIGKIMPSALFYGKETHVGEPLGGITAPFIASFLTQRMEWNTSFQETDLGETTPLPVTLQLKDLKMEYSVQTPYRAAALYNVFLMKRNAAEVMDIFEKIAVDAVLACNEVYNKICTEQGVVPVGQVKVIRYEDLLKHALDKFGSDFLESTKATILANDAWDDREKSLRIADTLMIQCQELAPAIVLLYAPPYYPAVNSSDNELVEQCIDFAKKYGHETFNLSVEQIHYFNGISDLSYFNYVDEEEGWTTFQSNTPVWGESYSIPFDDMKQLQAPVLNIGPFGKDAHKRTERLHTKSAFEIVPVLVEEMVRMVMGK</sequence>
<gene>
    <name evidence="1" type="primary">rocB_1</name>
    <name evidence="1" type="ORF">NEOCIP111885_01549</name>
</gene>
<dbReference type="InterPro" id="IPR002933">
    <property type="entry name" value="Peptidase_M20"/>
</dbReference>
<dbReference type="Pfam" id="PF01546">
    <property type="entry name" value="Peptidase_M20"/>
    <property type="match status" value="1"/>
</dbReference>
<dbReference type="PIRSF" id="PIRSF010386">
    <property type="entry name" value="RocB"/>
    <property type="match status" value="1"/>
</dbReference>
<dbReference type="PANTHER" id="PTHR43808">
    <property type="entry name" value="ACETYLORNITHINE DEACETYLASE"/>
    <property type="match status" value="1"/>
</dbReference>
<dbReference type="AlphaFoldDB" id="A0A9C7LAA9"/>
<dbReference type="EMBL" id="CAKJTG010000007">
    <property type="protein sequence ID" value="CAG9607857.1"/>
    <property type="molecule type" value="Genomic_DNA"/>
</dbReference>
<evidence type="ECO:0000313" key="1">
    <source>
        <dbReference type="EMBL" id="CAG9607857.1"/>
    </source>
</evidence>
<dbReference type="Proteomes" id="UP000789845">
    <property type="component" value="Unassembled WGS sequence"/>
</dbReference>
<evidence type="ECO:0000313" key="2">
    <source>
        <dbReference type="Proteomes" id="UP000789845"/>
    </source>
</evidence>
<dbReference type="Gene3D" id="3.40.630.10">
    <property type="entry name" value="Zn peptidases"/>
    <property type="match status" value="1"/>
</dbReference>
<comment type="caution">
    <text evidence="1">The sequence shown here is derived from an EMBL/GenBank/DDBJ whole genome shotgun (WGS) entry which is preliminary data.</text>
</comment>
<reference evidence="1" key="1">
    <citation type="submission" date="2021-10" db="EMBL/GenBank/DDBJ databases">
        <authorList>
            <person name="Criscuolo A."/>
        </authorList>
    </citation>
    <scope>NUCLEOTIDE SEQUENCE</scope>
    <source>
        <strain evidence="1">CIP111885</strain>
    </source>
</reference>
<proteinExistence type="predicted"/>
<name>A0A9C7LAA9_9BACI</name>
<dbReference type="PANTHER" id="PTHR43808:SF27">
    <property type="entry name" value="PROTEIN ROCB"/>
    <property type="match status" value="1"/>
</dbReference>
<organism evidence="1 2">
    <name type="scientific">Pseudoneobacillus rhizosphaerae</name>
    <dbReference type="NCBI Taxonomy" id="2880968"/>
    <lineage>
        <taxon>Bacteria</taxon>
        <taxon>Bacillati</taxon>
        <taxon>Bacillota</taxon>
        <taxon>Bacilli</taxon>
        <taxon>Bacillales</taxon>
        <taxon>Bacillaceae</taxon>
        <taxon>Pseudoneobacillus</taxon>
    </lineage>
</organism>
<dbReference type="GO" id="GO:0016787">
    <property type="term" value="F:hydrolase activity"/>
    <property type="evidence" value="ECO:0007669"/>
    <property type="project" value="InterPro"/>
</dbReference>
<dbReference type="InterPro" id="IPR012166">
    <property type="entry name" value="Uncharacterised_RocB"/>
</dbReference>
<protein>
    <submittedName>
        <fullName evidence="1">Protein RocB</fullName>
    </submittedName>
</protein>